<feature type="compositionally biased region" description="Pro residues" evidence="1">
    <location>
        <begin position="108"/>
        <end position="122"/>
    </location>
</feature>
<protein>
    <submittedName>
        <fullName evidence="2">Uncharacterized protein</fullName>
    </submittedName>
</protein>
<feature type="compositionally biased region" description="Low complexity" evidence="1">
    <location>
        <begin position="252"/>
        <end position="276"/>
    </location>
</feature>
<feature type="region of interest" description="Disordered" evidence="1">
    <location>
        <begin position="1"/>
        <end position="56"/>
    </location>
</feature>
<dbReference type="OrthoDB" id="2530187at2759"/>
<feature type="compositionally biased region" description="Low complexity" evidence="1">
    <location>
        <begin position="84"/>
        <end position="95"/>
    </location>
</feature>
<comment type="caution">
    <text evidence="2">The sequence shown here is derived from an EMBL/GenBank/DDBJ whole genome shotgun (WGS) entry which is preliminary data.</text>
</comment>
<evidence type="ECO:0000256" key="1">
    <source>
        <dbReference type="SAM" id="MobiDB-lite"/>
    </source>
</evidence>
<gene>
    <name evidence="2" type="ORF">AAT19DRAFT_9403</name>
</gene>
<feature type="compositionally biased region" description="Basic and acidic residues" evidence="1">
    <location>
        <begin position="385"/>
        <end position="397"/>
    </location>
</feature>
<feature type="compositionally biased region" description="Low complexity" evidence="1">
    <location>
        <begin position="287"/>
        <end position="302"/>
    </location>
</feature>
<name>A0A2T0A234_RHOTO</name>
<evidence type="ECO:0000313" key="3">
    <source>
        <dbReference type="Proteomes" id="UP000239560"/>
    </source>
</evidence>
<dbReference type="EMBL" id="LCTV02000010">
    <property type="protein sequence ID" value="PRQ72064.1"/>
    <property type="molecule type" value="Genomic_DNA"/>
</dbReference>
<feature type="region of interest" description="Disordered" evidence="1">
    <location>
        <begin position="84"/>
        <end position="447"/>
    </location>
</feature>
<feature type="compositionally biased region" description="Low complexity" evidence="1">
    <location>
        <begin position="404"/>
        <end position="419"/>
    </location>
</feature>
<feature type="region of interest" description="Disordered" evidence="1">
    <location>
        <begin position="478"/>
        <end position="503"/>
    </location>
</feature>
<evidence type="ECO:0000313" key="2">
    <source>
        <dbReference type="EMBL" id="PRQ72064.1"/>
    </source>
</evidence>
<accession>A0A2T0A234</accession>
<feature type="compositionally biased region" description="Low complexity" evidence="1">
    <location>
        <begin position="123"/>
        <end position="154"/>
    </location>
</feature>
<reference evidence="2 3" key="1">
    <citation type="journal article" date="2018" name="Elife">
        <title>Functional genomics of lipid metabolism in the oleaginous yeast Rhodosporidium toruloides.</title>
        <authorList>
            <person name="Coradetti S.T."/>
            <person name="Pinel D."/>
            <person name="Geiselman G."/>
            <person name="Ito M."/>
            <person name="Mondo S."/>
            <person name="Reilly M.C."/>
            <person name="Cheng Y.F."/>
            <person name="Bauer S."/>
            <person name="Grigoriev I."/>
            <person name="Gladden J.M."/>
            <person name="Simmons B.A."/>
            <person name="Brem R."/>
            <person name="Arkin A.P."/>
            <person name="Skerker J.M."/>
        </authorList>
    </citation>
    <scope>NUCLEOTIDE SEQUENCE [LARGE SCALE GENOMIC DNA]</scope>
    <source>
        <strain evidence="2 3">NBRC 0880</strain>
    </source>
</reference>
<proteinExistence type="predicted"/>
<organism evidence="2 3">
    <name type="scientific">Rhodotorula toruloides</name>
    <name type="common">Yeast</name>
    <name type="synonym">Rhodosporidium toruloides</name>
    <dbReference type="NCBI Taxonomy" id="5286"/>
    <lineage>
        <taxon>Eukaryota</taxon>
        <taxon>Fungi</taxon>
        <taxon>Dikarya</taxon>
        <taxon>Basidiomycota</taxon>
        <taxon>Pucciniomycotina</taxon>
        <taxon>Microbotryomycetes</taxon>
        <taxon>Sporidiobolales</taxon>
        <taxon>Sporidiobolaceae</taxon>
        <taxon>Rhodotorula</taxon>
    </lineage>
</organism>
<sequence>MPLLHKPQKAQDWSSTLRDDDFSSDDDAGPRSLSTSRGVQTAGWGDEDDEESFAWGSTTDFVDIGMVDEPASLKFVETPFTLAKRTGAAGGKAARSVAKQKEKGKATVPPPSAKAGPAPPLASLPGQNMSQSASKAGPAAAAPPKTPAKAKASSTFKPLQPLSAAPVAPRAPVAPTPARKAVLPSSPTQKVDRVVAPPKPPKPSEQPVRAKLAPGTSAASPFRPSGPRMEPSTSSKQSSLPSVMAVRKPVTSSVSLVSCSASSSARRAGSPDISTPPTSPRPRPKPSKAAAAPASRDGSSSPLPQWQAPLLRPQPVKGFKQMPSPAPAPTTPSHRLLNAQVTVPPHRRSPSADTTARKRRFVGTDPTHASADPPSQGLAHSSGEVSHETRARLDRFRYIGNFGTTTKTSSPASATSSEPATKRSRDAASENIASAMARGGSTSTPTTARFTLAGLAPSSAPKRPFNRLAFEPAEPLSSFQARMSNSSRSSFASSNTHDDRDGREKVLLGAAVRSVKPILSTRFGGGVGKKRKVGKGVPLVVPRERAAQDEEEESAEARLRRLYRSLDG</sequence>
<feature type="compositionally biased region" description="Low complexity" evidence="1">
    <location>
        <begin position="232"/>
        <end position="242"/>
    </location>
</feature>
<dbReference type="Proteomes" id="UP000239560">
    <property type="component" value="Unassembled WGS sequence"/>
</dbReference>
<feature type="compositionally biased region" description="Low complexity" evidence="1">
    <location>
        <begin position="164"/>
        <end position="182"/>
    </location>
</feature>
<dbReference type="AlphaFoldDB" id="A0A2T0A234"/>
<feature type="compositionally biased region" description="Low complexity" evidence="1">
    <location>
        <begin position="478"/>
        <end position="495"/>
    </location>
</feature>